<dbReference type="GO" id="GO:0003677">
    <property type="term" value="F:DNA binding"/>
    <property type="evidence" value="ECO:0007669"/>
    <property type="project" value="InterPro"/>
</dbReference>
<name>A0A1E3XFT8_9BACT</name>
<sequence length="229" mass="27195">MPRTSRVVLPNHPHHIIQRGHNRQVVFVSDKDYNYYLENLKEWKYTLGCKIYAYCLMTNHIHLIVDPGKKIENLSLLMKRVSGRQTRYVNKLEKRSGTLWEGRYKSSPINKNEYLLACCRYVELNPVRAAIVNEPEKYKWSSYRYKVGMEDHYWLDLDQSYMDLGLTKKEREARYKEWVKDAIPDGECELIRKAVLRGQLTGSHRFVEDVAEKIGRRIKFQGQGRPKKK</sequence>
<proteinExistence type="predicted"/>
<dbReference type="PANTHER" id="PTHR34322:SF2">
    <property type="entry name" value="TRANSPOSASE IS200-LIKE DOMAIN-CONTAINING PROTEIN"/>
    <property type="match status" value="1"/>
</dbReference>
<comment type="caution">
    <text evidence="2">The sequence shown here is derived from an EMBL/GenBank/DDBJ whole genome shotgun (WGS) entry which is preliminary data.</text>
</comment>
<feature type="domain" description="Transposase IS200-like" evidence="1">
    <location>
        <begin position="9"/>
        <end position="125"/>
    </location>
</feature>
<reference evidence="2 3" key="1">
    <citation type="submission" date="2016-07" db="EMBL/GenBank/DDBJ databases">
        <title>Draft genome of Scalindua rubra, obtained from a brine-seawater interface in the Red Sea, sheds light on salt adaptation in anammox bacteria.</title>
        <authorList>
            <person name="Speth D.R."/>
            <person name="Lagkouvardos I."/>
            <person name="Wang Y."/>
            <person name="Qian P.-Y."/>
            <person name="Dutilh B.E."/>
            <person name="Jetten M.S."/>
        </authorList>
    </citation>
    <scope>NUCLEOTIDE SEQUENCE [LARGE SCALE GENOMIC DNA]</scope>
    <source>
        <strain evidence="2">BSI-1</strain>
    </source>
</reference>
<dbReference type="SUPFAM" id="SSF143422">
    <property type="entry name" value="Transposase IS200-like"/>
    <property type="match status" value="1"/>
</dbReference>
<evidence type="ECO:0000313" key="2">
    <source>
        <dbReference type="EMBL" id="ODS34516.1"/>
    </source>
</evidence>
<dbReference type="GO" id="GO:0004803">
    <property type="term" value="F:transposase activity"/>
    <property type="evidence" value="ECO:0007669"/>
    <property type="project" value="InterPro"/>
</dbReference>
<dbReference type="GO" id="GO:0006313">
    <property type="term" value="P:DNA transposition"/>
    <property type="evidence" value="ECO:0007669"/>
    <property type="project" value="InterPro"/>
</dbReference>
<gene>
    <name evidence="2" type="ORF">SCARUB_00393</name>
</gene>
<evidence type="ECO:0000313" key="3">
    <source>
        <dbReference type="Proteomes" id="UP000094056"/>
    </source>
</evidence>
<dbReference type="SMART" id="SM01321">
    <property type="entry name" value="Y1_Tnp"/>
    <property type="match status" value="1"/>
</dbReference>
<dbReference type="PATRIC" id="fig|1872076.5.peg.440"/>
<accession>A0A1E3XFT8</accession>
<dbReference type="Proteomes" id="UP000094056">
    <property type="component" value="Unassembled WGS sequence"/>
</dbReference>
<dbReference type="InterPro" id="IPR036515">
    <property type="entry name" value="Transposase_17_sf"/>
</dbReference>
<dbReference type="InterPro" id="IPR002686">
    <property type="entry name" value="Transposase_17"/>
</dbReference>
<dbReference type="Pfam" id="PF01797">
    <property type="entry name" value="Y1_Tnp"/>
    <property type="match status" value="1"/>
</dbReference>
<dbReference type="AlphaFoldDB" id="A0A1E3XFT8"/>
<organism evidence="2 3">
    <name type="scientific">Candidatus Scalindua rubra</name>
    <dbReference type="NCBI Taxonomy" id="1872076"/>
    <lineage>
        <taxon>Bacteria</taxon>
        <taxon>Pseudomonadati</taxon>
        <taxon>Planctomycetota</taxon>
        <taxon>Candidatus Brocadiia</taxon>
        <taxon>Candidatus Brocadiales</taxon>
        <taxon>Candidatus Scalinduaceae</taxon>
        <taxon>Candidatus Scalindua</taxon>
    </lineage>
</organism>
<dbReference type="PANTHER" id="PTHR34322">
    <property type="entry name" value="TRANSPOSASE, Y1_TNP DOMAIN-CONTAINING"/>
    <property type="match status" value="1"/>
</dbReference>
<protein>
    <recommendedName>
        <fullName evidence="1">Transposase IS200-like domain-containing protein</fullName>
    </recommendedName>
</protein>
<dbReference type="EMBL" id="MAYW01000005">
    <property type="protein sequence ID" value="ODS34516.1"/>
    <property type="molecule type" value="Genomic_DNA"/>
</dbReference>
<evidence type="ECO:0000259" key="1">
    <source>
        <dbReference type="SMART" id="SM01321"/>
    </source>
</evidence>
<dbReference type="Gene3D" id="3.30.70.1290">
    <property type="entry name" value="Transposase IS200-like"/>
    <property type="match status" value="1"/>
</dbReference>